<reference evidence="7" key="1">
    <citation type="submission" date="2022-11" db="UniProtKB">
        <authorList>
            <consortium name="WormBaseParasite"/>
        </authorList>
    </citation>
    <scope>IDENTIFICATION</scope>
</reference>
<evidence type="ECO:0000256" key="1">
    <source>
        <dbReference type="ARBA" id="ARBA00009034"/>
    </source>
</evidence>
<sequence length="197" mass="23278">MFVICVRIDLHFEPRLKMIRKSMILITLILFHANFYDSFGFNMDNCVNFKCRMCGIRLIHALNVTCNGCFSSLGVLHHTDVKREIRIRKDLVYEIFANQEDDLISNFDRALDDDDDDETEKYLDHRSLDFEPKALSSASKKMRITQCCRKGCTIGDLRKYCYYGCWWLKDDRPADEPKEEHSQREENILDFPTLDKQ</sequence>
<dbReference type="SMART" id="SM00078">
    <property type="entry name" value="IlGF"/>
    <property type="match status" value="1"/>
</dbReference>
<comment type="similarity">
    <text evidence="1 3">Belongs to the insulin family.</text>
</comment>
<dbReference type="InterPro" id="IPR022353">
    <property type="entry name" value="Insulin_CS"/>
</dbReference>
<name>A0A915L8M9_ROMCU</name>
<evidence type="ECO:0000313" key="7">
    <source>
        <dbReference type="WBParaSite" id="nRc.2.0.1.t47177-RA"/>
    </source>
</evidence>
<dbReference type="Pfam" id="PF00049">
    <property type="entry name" value="Insulin"/>
    <property type="match status" value="1"/>
</dbReference>
<dbReference type="SUPFAM" id="SSF56994">
    <property type="entry name" value="Insulin-like"/>
    <property type="match status" value="1"/>
</dbReference>
<dbReference type="InterPro" id="IPR036438">
    <property type="entry name" value="Insulin-like_sf"/>
</dbReference>
<dbReference type="CDD" id="cd00101">
    <property type="entry name" value="IlGF_like"/>
    <property type="match status" value="1"/>
</dbReference>
<proteinExistence type="inferred from homology"/>
<dbReference type="PROSITE" id="PS00262">
    <property type="entry name" value="INSULIN"/>
    <property type="match status" value="1"/>
</dbReference>
<dbReference type="InterPro" id="IPR016179">
    <property type="entry name" value="Insulin-like"/>
</dbReference>
<evidence type="ECO:0000259" key="5">
    <source>
        <dbReference type="SMART" id="SM00078"/>
    </source>
</evidence>
<dbReference type="Proteomes" id="UP000887565">
    <property type="component" value="Unplaced"/>
</dbReference>
<dbReference type="Gene3D" id="1.10.100.10">
    <property type="entry name" value="Insulin-like"/>
    <property type="match status" value="1"/>
</dbReference>
<evidence type="ECO:0000256" key="3">
    <source>
        <dbReference type="RuleBase" id="RU000406"/>
    </source>
</evidence>
<evidence type="ECO:0000256" key="2">
    <source>
        <dbReference type="ARBA" id="ARBA00022729"/>
    </source>
</evidence>
<keyword evidence="2" id="KW-0732">Signal</keyword>
<keyword evidence="6" id="KW-1185">Reference proteome</keyword>
<dbReference type="WBParaSite" id="nRc.2.0.1.t47177-RA">
    <property type="protein sequence ID" value="nRc.2.0.1.t47177-RA"/>
    <property type="gene ID" value="nRc.2.0.1.g47177"/>
</dbReference>
<keyword evidence="3" id="KW-0964">Secreted</keyword>
<dbReference type="GO" id="GO:0005576">
    <property type="term" value="C:extracellular region"/>
    <property type="evidence" value="ECO:0007669"/>
    <property type="project" value="UniProtKB-SubCell"/>
</dbReference>
<dbReference type="GO" id="GO:0005179">
    <property type="term" value="F:hormone activity"/>
    <property type="evidence" value="ECO:0007669"/>
    <property type="project" value="InterPro"/>
</dbReference>
<dbReference type="AlphaFoldDB" id="A0A915L8M9"/>
<feature type="domain" description="Insulin-like" evidence="5">
    <location>
        <begin position="51"/>
        <end position="161"/>
    </location>
</feature>
<protein>
    <submittedName>
        <fullName evidence="7">Insulin-like domain-containing protein</fullName>
    </submittedName>
</protein>
<comment type="subcellular location">
    <subcellularLocation>
        <location evidence="3">Secreted</location>
    </subcellularLocation>
</comment>
<feature type="region of interest" description="Disordered" evidence="4">
    <location>
        <begin position="174"/>
        <end position="197"/>
    </location>
</feature>
<accession>A0A915L8M9</accession>
<organism evidence="6 7">
    <name type="scientific">Romanomermis culicivorax</name>
    <name type="common">Nematode worm</name>
    <dbReference type="NCBI Taxonomy" id="13658"/>
    <lineage>
        <taxon>Eukaryota</taxon>
        <taxon>Metazoa</taxon>
        <taxon>Ecdysozoa</taxon>
        <taxon>Nematoda</taxon>
        <taxon>Enoplea</taxon>
        <taxon>Dorylaimia</taxon>
        <taxon>Mermithida</taxon>
        <taxon>Mermithoidea</taxon>
        <taxon>Mermithidae</taxon>
        <taxon>Romanomermis</taxon>
    </lineage>
</organism>
<evidence type="ECO:0000313" key="6">
    <source>
        <dbReference type="Proteomes" id="UP000887565"/>
    </source>
</evidence>
<evidence type="ECO:0000256" key="4">
    <source>
        <dbReference type="SAM" id="MobiDB-lite"/>
    </source>
</evidence>